<dbReference type="Proteomes" id="UP000735302">
    <property type="component" value="Unassembled WGS sequence"/>
</dbReference>
<reference evidence="1 2" key="1">
    <citation type="journal article" date="2021" name="Elife">
        <title>Chloroplast acquisition without the gene transfer in kleptoplastic sea slugs, Plakobranchus ocellatus.</title>
        <authorList>
            <person name="Maeda T."/>
            <person name="Takahashi S."/>
            <person name="Yoshida T."/>
            <person name="Shimamura S."/>
            <person name="Takaki Y."/>
            <person name="Nagai Y."/>
            <person name="Toyoda A."/>
            <person name="Suzuki Y."/>
            <person name="Arimoto A."/>
            <person name="Ishii H."/>
            <person name="Satoh N."/>
            <person name="Nishiyama T."/>
            <person name="Hasebe M."/>
            <person name="Maruyama T."/>
            <person name="Minagawa J."/>
            <person name="Obokata J."/>
            <person name="Shigenobu S."/>
        </authorList>
    </citation>
    <scope>NUCLEOTIDE SEQUENCE [LARGE SCALE GENOMIC DNA]</scope>
</reference>
<sequence>MDQSISQSSNQSIDPSIYPPIHPQLIPKIFEGSRAACSALLFHSELVDATLLYEENDGAWSPIDCMTHLATLSCRQRIHSGTEQLIPRGGHWSIPGIRTKRTKCFFSLPAQTTHGSGKPIMSRSARQESIASLLHEKILHCITPMQILSIIICLDGFIEFEESFIIRELRCSPDSALGPSINHFISNQFN</sequence>
<proteinExistence type="predicted"/>
<evidence type="ECO:0000313" key="1">
    <source>
        <dbReference type="EMBL" id="GFN91621.1"/>
    </source>
</evidence>
<gene>
    <name evidence="1" type="ORF">PoB_001812700</name>
</gene>
<evidence type="ECO:0000313" key="2">
    <source>
        <dbReference type="Proteomes" id="UP000735302"/>
    </source>
</evidence>
<dbReference type="EMBL" id="BLXT01002155">
    <property type="protein sequence ID" value="GFN91621.1"/>
    <property type="molecule type" value="Genomic_DNA"/>
</dbReference>
<name>A0AAV3Z8Q0_9GAST</name>
<dbReference type="AlphaFoldDB" id="A0AAV3Z8Q0"/>
<accession>A0AAV3Z8Q0</accession>
<organism evidence="1 2">
    <name type="scientific">Plakobranchus ocellatus</name>
    <dbReference type="NCBI Taxonomy" id="259542"/>
    <lineage>
        <taxon>Eukaryota</taxon>
        <taxon>Metazoa</taxon>
        <taxon>Spiralia</taxon>
        <taxon>Lophotrochozoa</taxon>
        <taxon>Mollusca</taxon>
        <taxon>Gastropoda</taxon>
        <taxon>Heterobranchia</taxon>
        <taxon>Euthyneura</taxon>
        <taxon>Panpulmonata</taxon>
        <taxon>Sacoglossa</taxon>
        <taxon>Placobranchoidea</taxon>
        <taxon>Plakobranchidae</taxon>
        <taxon>Plakobranchus</taxon>
    </lineage>
</organism>
<protein>
    <submittedName>
        <fullName evidence="1">Uncharacterized protein</fullName>
    </submittedName>
</protein>
<keyword evidence="2" id="KW-1185">Reference proteome</keyword>
<comment type="caution">
    <text evidence="1">The sequence shown here is derived from an EMBL/GenBank/DDBJ whole genome shotgun (WGS) entry which is preliminary data.</text>
</comment>